<feature type="region of interest" description="Disordered" evidence="1">
    <location>
        <begin position="148"/>
        <end position="251"/>
    </location>
</feature>
<evidence type="ECO:0000256" key="2">
    <source>
        <dbReference type="SAM" id="Phobius"/>
    </source>
</evidence>
<protein>
    <recommendedName>
        <fullName evidence="5">CUB domain-containing protein</fullName>
    </recommendedName>
</protein>
<accession>V4AYQ4</accession>
<dbReference type="OMA" id="ACNDAIT"/>
<name>V4AYQ4_LOTGI</name>
<feature type="compositionally biased region" description="Low complexity" evidence="1">
    <location>
        <begin position="156"/>
        <end position="207"/>
    </location>
</feature>
<dbReference type="KEGG" id="lgi:LOTGIDRAFT_173269"/>
<gene>
    <name evidence="3" type="ORF">LOTGIDRAFT_173269</name>
</gene>
<keyword evidence="4" id="KW-1185">Reference proteome</keyword>
<dbReference type="GeneID" id="20242326"/>
<proteinExistence type="predicted"/>
<evidence type="ECO:0000256" key="1">
    <source>
        <dbReference type="SAM" id="MobiDB-lite"/>
    </source>
</evidence>
<keyword evidence="2" id="KW-1133">Transmembrane helix</keyword>
<evidence type="ECO:0008006" key="5">
    <source>
        <dbReference type="Google" id="ProtNLM"/>
    </source>
</evidence>
<evidence type="ECO:0000313" key="4">
    <source>
        <dbReference type="Proteomes" id="UP000030746"/>
    </source>
</evidence>
<dbReference type="CTD" id="20242326"/>
<dbReference type="EMBL" id="KB200766">
    <property type="protein sequence ID" value="ESP00306.1"/>
    <property type="molecule type" value="Genomic_DNA"/>
</dbReference>
<dbReference type="AlphaFoldDB" id="V4AYQ4"/>
<evidence type="ECO:0000313" key="3">
    <source>
        <dbReference type="EMBL" id="ESP00306.1"/>
    </source>
</evidence>
<keyword evidence="2" id="KW-0472">Membrane</keyword>
<dbReference type="RefSeq" id="XP_009048986.1">
    <property type="nucleotide sequence ID" value="XM_009050738.1"/>
</dbReference>
<keyword evidence="2" id="KW-0812">Transmembrane</keyword>
<reference evidence="3 4" key="1">
    <citation type="journal article" date="2013" name="Nature">
        <title>Insights into bilaterian evolution from three spiralian genomes.</title>
        <authorList>
            <person name="Simakov O."/>
            <person name="Marletaz F."/>
            <person name="Cho S.J."/>
            <person name="Edsinger-Gonzales E."/>
            <person name="Havlak P."/>
            <person name="Hellsten U."/>
            <person name="Kuo D.H."/>
            <person name="Larsson T."/>
            <person name="Lv J."/>
            <person name="Arendt D."/>
            <person name="Savage R."/>
            <person name="Osoegawa K."/>
            <person name="de Jong P."/>
            <person name="Grimwood J."/>
            <person name="Chapman J.A."/>
            <person name="Shapiro H."/>
            <person name="Aerts A."/>
            <person name="Otillar R.P."/>
            <person name="Terry A.Y."/>
            <person name="Boore J.L."/>
            <person name="Grigoriev I.V."/>
            <person name="Lindberg D.R."/>
            <person name="Seaver E.C."/>
            <person name="Weisblat D.A."/>
            <person name="Putnam N.H."/>
            <person name="Rokhsar D.S."/>
        </authorList>
    </citation>
    <scope>NUCLEOTIDE SEQUENCE [LARGE SCALE GENOMIC DNA]</scope>
</reference>
<sequence>MYPEGRWCMVFSCIKGIGRLSGFFKEVGNPLGEAPICSKENVLGRVVTLTGKHGGGTDCSCTLQVSSSDQFAMYPVTFTETRTPSGCQYALKFEFGTLQRLYSCSQPGSPQYTMYPEDILTLSIVSGSTRSGGFDFSFNVTSSTPSSEITLACQQTPPDATSSTPIPTTSTSQTTTSTSTTTSSDQLTSSSTSGNSQTTDSGGETTSSGGGTTSSNDKPPTPKPSVSGTTDDTMVIPVTTDDSPAKSTEPTSISTGAIIGATLGVILLFVVLVVILLCVWKKKLKQNKVGAS</sequence>
<dbReference type="Proteomes" id="UP000030746">
    <property type="component" value="Unassembled WGS sequence"/>
</dbReference>
<dbReference type="HOGENOM" id="CLU_954049_0_0_1"/>
<feature type="compositionally biased region" description="Polar residues" evidence="1">
    <location>
        <begin position="240"/>
        <end position="251"/>
    </location>
</feature>
<organism evidence="3 4">
    <name type="scientific">Lottia gigantea</name>
    <name type="common">Giant owl limpet</name>
    <dbReference type="NCBI Taxonomy" id="225164"/>
    <lineage>
        <taxon>Eukaryota</taxon>
        <taxon>Metazoa</taxon>
        <taxon>Spiralia</taxon>
        <taxon>Lophotrochozoa</taxon>
        <taxon>Mollusca</taxon>
        <taxon>Gastropoda</taxon>
        <taxon>Patellogastropoda</taxon>
        <taxon>Lottioidea</taxon>
        <taxon>Lottiidae</taxon>
        <taxon>Lottia</taxon>
    </lineage>
</organism>
<feature type="transmembrane region" description="Helical" evidence="2">
    <location>
        <begin position="257"/>
        <end position="280"/>
    </location>
</feature>